<evidence type="ECO:0000313" key="4">
    <source>
        <dbReference type="Proteomes" id="UP000030765"/>
    </source>
</evidence>
<accession>A0A084V9W8</accession>
<reference evidence="3" key="2">
    <citation type="submission" date="2020-05" db="UniProtKB">
        <authorList>
            <consortium name="EnsemblMetazoa"/>
        </authorList>
    </citation>
    <scope>IDENTIFICATION</scope>
</reference>
<sequence length="120" mass="14091">MVPGRPTGLPYPRLYSPSTGKTSHEDSHTQWSYASTFWSCQYTAVFCLVFRLRSNRCWEPLPDRDDPDEQQQQYGGHSVRRQRYWNGHLVLWSARDSHSWLTLMVDASRRDRESGTIKGR</sequence>
<organism evidence="2">
    <name type="scientific">Anopheles sinensis</name>
    <name type="common">Mosquito</name>
    <dbReference type="NCBI Taxonomy" id="74873"/>
    <lineage>
        <taxon>Eukaryota</taxon>
        <taxon>Metazoa</taxon>
        <taxon>Ecdysozoa</taxon>
        <taxon>Arthropoda</taxon>
        <taxon>Hexapoda</taxon>
        <taxon>Insecta</taxon>
        <taxon>Pterygota</taxon>
        <taxon>Neoptera</taxon>
        <taxon>Endopterygota</taxon>
        <taxon>Diptera</taxon>
        <taxon>Nematocera</taxon>
        <taxon>Culicoidea</taxon>
        <taxon>Culicidae</taxon>
        <taxon>Anophelinae</taxon>
        <taxon>Anopheles</taxon>
    </lineage>
</organism>
<dbReference type="AlphaFoldDB" id="A0A084V9W8"/>
<protein>
    <submittedName>
        <fullName evidence="2 3">Uncharacterized protein</fullName>
    </submittedName>
</protein>
<dbReference type="EMBL" id="ATLV01000790">
    <property type="status" value="NOT_ANNOTATED_CDS"/>
    <property type="molecule type" value="Genomic_DNA"/>
</dbReference>
<evidence type="ECO:0000313" key="2">
    <source>
        <dbReference type="EMBL" id="KFB34762.1"/>
    </source>
</evidence>
<dbReference type="EMBL" id="KE523906">
    <property type="protein sequence ID" value="KFB34762.1"/>
    <property type="molecule type" value="Genomic_DNA"/>
</dbReference>
<feature type="region of interest" description="Disordered" evidence="1">
    <location>
        <begin position="1"/>
        <end position="26"/>
    </location>
</feature>
<dbReference type="VEuPathDB" id="VectorBase:ASIC000151"/>
<evidence type="ECO:0000313" key="3">
    <source>
        <dbReference type="EnsemblMetazoa" id="ASIC000151-PA"/>
    </source>
</evidence>
<name>A0A084V9W8_ANOSI</name>
<evidence type="ECO:0000256" key="1">
    <source>
        <dbReference type="SAM" id="MobiDB-lite"/>
    </source>
</evidence>
<proteinExistence type="predicted"/>
<keyword evidence="4" id="KW-1185">Reference proteome</keyword>
<dbReference type="Proteomes" id="UP000030765">
    <property type="component" value="Unassembled WGS sequence"/>
</dbReference>
<reference evidence="2 4" key="1">
    <citation type="journal article" date="2014" name="BMC Genomics">
        <title>Genome sequence of Anopheles sinensis provides insight into genetics basis of mosquito competence for malaria parasites.</title>
        <authorList>
            <person name="Zhou D."/>
            <person name="Zhang D."/>
            <person name="Ding G."/>
            <person name="Shi L."/>
            <person name="Hou Q."/>
            <person name="Ye Y."/>
            <person name="Xu Y."/>
            <person name="Zhou H."/>
            <person name="Xiong C."/>
            <person name="Li S."/>
            <person name="Yu J."/>
            <person name="Hong S."/>
            <person name="Yu X."/>
            <person name="Zou P."/>
            <person name="Chen C."/>
            <person name="Chang X."/>
            <person name="Wang W."/>
            <person name="Lv Y."/>
            <person name="Sun Y."/>
            <person name="Ma L."/>
            <person name="Shen B."/>
            <person name="Zhu C."/>
        </authorList>
    </citation>
    <scope>NUCLEOTIDE SEQUENCE [LARGE SCALE GENOMIC DNA]</scope>
</reference>
<gene>
    <name evidence="2" type="ORF">ZHAS_00000151</name>
</gene>
<dbReference type="EnsemblMetazoa" id="ASIC000151-RA">
    <property type="protein sequence ID" value="ASIC000151-PA"/>
    <property type="gene ID" value="ASIC000151"/>
</dbReference>